<dbReference type="AlphaFoldDB" id="A0A2H9TAE9"/>
<reference evidence="2" key="1">
    <citation type="journal article" date="2017" name="Appl. Environ. Microbiol.">
        <title>Molecular characterization of an Endozoicomonas-like organism causing infection in king scallop Pecten maximus L.</title>
        <authorList>
            <person name="Cano I."/>
            <person name="van Aerle R."/>
            <person name="Ross S."/>
            <person name="Verner-Jeffreys D.W."/>
            <person name="Paley R.K."/>
            <person name="Rimmer G."/>
            <person name="Ryder D."/>
            <person name="Hooper P."/>
            <person name="Stone D."/>
            <person name="Feist S.W."/>
        </authorList>
    </citation>
    <scope>NUCLEOTIDE SEQUENCE</scope>
</reference>
<evidence type="ECO:0000313" key="2">
    <source>
        <dbReference type="EMBL" id="PJE80193.1"/>
    </source>
</evidence>
<evidence type="ECO:0000256" key="1">
    <source>
        <dbReference type="SAM" id="MobiDB-lite"/>
    </source>
</evidence>
<accession>A0A2H9TAE9</accession>
<feature type="region of interest" description="Disordered" evidence="1">
    <location>
        <begin position="228"/>
        <end position="251"/>
    </location>
</feature>
<comment type="caution">
    <text evidence="2">The sequence shown here is derived from an EMBL/GenBank/DDBJ whole genome shotgun (WGS) entry which is preliminary data.</text>
</comment>
<name>A0A2H9TAE9_9ZZZZ</name>
<proteinExistence type="predicted"/>
<gene>
    <name evidence="2" type="ORF">CI610_00806</name>
</gene>
<protein>
    <submittedName>
        <fullName evidence="2">Uncharacterized protein</fullName>
    </submittedName>
</protein>
<dbReference type="EMBL" id="NSIT01000027">
    <property type="protein sequence ID" value="PJE80193.1"/>
    <property type="molecule type" value="Genomic_DNA"/>
</dbReference>
<sequence length="251" mass="29057">MMPVSQKKHVVAIVLFCRFLVLIIAVVYKTAWAVPKYKLRLDANGNFSVYFSGTEIGYPLSHLMTSDLCYFFLCNHIYPCRYSGSVNFAYKLVFFYNSGYVTCVQLPRYCDSYTVEALAQCINTPYIYYGVVKNLQFYQEKRGMFNYANNDNPRNQFLLNYYEVFSQAAFYMHGFFITTTSPNYPFSAVIYDGYLCTLCSNNPSLLAFFSIKDPNILGNFRFSLRNEDSQGKPHSGLKNKPYQPFLNGYQN</sequence>
<organism evidence="2">
    <name type="scientific">invertebrate metagenome</name>
    <dbReference type="NCBI Taxonomy" id="1711999"/>
    <lineage>
        <taxon>unclassified sequences</taxon>
        <taxon>metagenomes</taxon>
        <taxon>organismal metagenomes</taxon>
    </lineage>
</organism>